<dbReference type="RefSeq" id="WP_175201621.1">
    <property type="nucleotide sequence ID" value="NZ_CADILH010000003.1"/>
</dbReference>
<evidence type="ECO:0008006" key="4">
    <source>
        <dbReference type="Google" id="ProtNLM"/>
    </source>
</evidence>
<keyword evidence="3" id="KW-1185">Reference proteome</keyword>
<name>A0A6S7F4X9_9BURK</name>
<dbReference type="Proteomes" id="UP000494183">
    <property type="component" value="Unassembled WGS sequence"/>
</dbReference>
<gene>
    <name evidence="2" type="ORF">LMG6000_02220</name>
</gene>
<proteinExistence type="predicted"/>
<accession>A0A6S7F4X9</accession>
<protein>
    <recommendedName>
        <fullName evidence="4">DNA recombinase</fullName>
    </recommendedName>
</protein>
<dbReference type="GO" id="GO:0006259">
    <property type="term" value="P:DNA metabolic process"/>
    <property type="evidence" value="ECO:0007669"/>
    <property type="project" value="InterPro"/>
</dbReference>
<feature type="region of interest" description="Disordered" evidence="1">
    <location>
        <begin position="290"/>
        <end position="330"/>
    </location>
</feature>
<evidence type="ECO:0000313" key="3">
    <source>
        <dbReference type="Proteomes" id="UP000494183"/>
    </source>
</evidence>
<dbReference type="GO" id="GO:0003677">
    <property type="term" value="F:DNA binding"/>
    <property type="evidence" value="ECO:0007669"/>
    <property type="project" value="InterPro"/>
</dbReference>
<reference evidence="2 3" key="1">
    <citation type="submission" date="2020-04" db="EMBL/GenBank/DDBJ databases">
        <authorList>
            <person name="De Canck E."/>
        </authorList>
    </citation>
    <scope>NUCLEOTIDE SEQUENCE [LARGE SCALE GENOMIC DNA]</scope>
    <source>
        <strain evidence="2 3">LMG 6000</strain>
    </source>
</reference>
<feature type="compositionally biased region" description="Basic and acidic residues" evidence="1">
    <location>
        <begin position="308"/>
        <end position="330"/>
    </location>
</feature>
<dbReference type="InterPro" id="IPR018330">
    <property type="entry name" value="RecT_fam"/>
</dbReference>
<dbReference type="EMBL" id="CADILH010000003">
    <property type="protein sequence ID" value="CAB3931570.1"/>
    <property type="molecule type" value="Genomic_DNA"/>
</dbReference>
<sequence>MSNLQVITDDIYSTRDTFAAVLSDKSINFEKEAGFAIQVLQGNDYALGVAMKNRQSVVNAVNNVAAIGISLNPARRQAYLVPRDGRICLDISYMGLIDLAVATGSIRWAQADLVRANDTFALNGYDAPPTHVFNPFSKDRGEMVGAYVVVKTADGDYLTTTMGKEDIDAIMNRSQSAKSGKSSPWKTDYGEMAKKTVVKRAYKYWPKNDRLSQAIHHLNEDGGEGIAFNDKPRADPDLLPRLRKQVDAAENADALTAVWKNGIAEVRATKDMGLYNAFKAAVAARGAVLRGEAQRTETPPDDGNTIDEQPHRTSEPDDGFGRDDNGGTQE</sequence>
<evidence type="ECO:0000313" key="2">
    <source>
        <dbReference type="EMBL" id="CAB3931570.1"/>
    </source>
</evidence>
<dbReference type="NCBIfam" id="TIGR00616">
    <property type="entry name" value="rect"/>
    <property type="match status" value="1"/>
</dbReference>
<dbReference type="Pfam" id="PF03837">
    <property type="entry name" value="RecT"/>
    <property type="match status" value="1"/>
</dbReference>
<evidence type="ECO:0000256" key="1">
    <source>
        <dbReference type="SAM" id="MobiDB-lite"/>
    </source>
</evidence>
<organism evidence="2 3">
    <name type="scientific">Achromobacter insolitus</name>
    <dbReference type="NCBI Taxonomy" id="217204"/>
    <lineage>
        <taxon>Bacteria</taxon>
        <taxon>Pseudomonadati</taxon>
        <taxon>Pseudomonadota</taxon>
        <taxon>Betaproteobacteria</taxon>
        <taxon>Burkholderiales</taxon>
        <taxon>Alcaligenaceae</taxon>
        <taxon>Achromobacter</taxon>
    </lineage>
</organism>
<dbReference type="InterPro" id="IPR004590">
    <property type="entry name" value="ssDNA_annealing_RecT"/>
</dbReference>
<dbReference type="AlphaFoldDB" id="A0A6S7F4X9"/>